<dbReference type="Proteomes" id="UP000478148">
    <property type="component" value="Unassembled WGS sequence"/>
</dbReference>
<gene>
    <name evidence="2" type="ORF">ENC19_17100</name>
</gene>
<dbReference type="EMBL" id="SAIY01000005">
    <property type="protein sequence ID" value="NGM14265.1"/>
    <property type="molecule type" value="Genomic_DNA"/>
</dbReference>
<dbReference type="AlphaFoldDB" id="A0A6M1L7Q0"/>
<feature type="compositionally biased region" description="Low complexity" evidence="1">
    <location>
        <begin position="56"/>
        <end position="68"/>
    </location>
</feature>
<evidence type="ECO:0000256" key="1">
    <source>
        <dbReference type="SAM" id="MobiDB-lite"/>
    </source>
</evidence>
<evidence type="ECO:0000313" key="2">
    <source>
        <dbReference type="EMBL" id="NGM14265.1"/>
    </source>
</evidence>
<sequence>MGWPSTGGALTDQAEAGGALTGCPSADGPVTTDDQAGDALTGEGTPAAGSGGTGGSPARAASSSSSGPICWTRIVGRAHSGCPVEAAPLRADVDPSAAGQERSTPVCSSSSTR</sequence>
<evidence type="ECO:0000313" key="3">
    <source>
        <dbReference type="Proteomes" id="UP000478148"/>
    </source>
</evidence>
<reference evidence="2 3" key="1">
    <citation type="submission" date="2020-02" db="EMBL/GenBank/DDBJ databases">
        <title>Draft Genome Sequence of Verrucosispora sp. Strain CWR15, Isolated from Gulf of Mexico Sponge.</title>
        <authorList>
            <person name="Kennedy S.J."/>
            <person name="Cella E."/>
            <person name="Azarian T."/>
            <person name="Baker B.J."/>
            <person name="Shaw L.N."/>
        </authorList>
    </citation>
    <scope>NUCLEOTIDE SEQUENCE [LARGE SCALE GENOMIC DNA]</scope>
    <source>
        <strain evidence="2 3">CWR15</strain>
    </source>
</reference>
<proteinExistence type="predicted"/>
<feature type="compositionally biased region" description="Polar residues" evidence="1">
    <location>
        <begin position="101"/>
        <end position="113"/>
    </location>
</feature>
<keyword evidence="3" id="KW-1185">Reference proteome</keyword>
<accession>A0A6M1L7Q0</accession>
<dbReference type="RefSeq" id="WP_164447949.1">
    <property type="nucleotide sequence ID" value="NZ_SAIY01000005.1"/>
</dbReference>
<name>A0A6M1L7Q0_9ACTN</name>
<organism evidence="2 3">
    <name type="scientific">Verrucosispora sioxanthis</name>
    <dbReference type="NCBI Taxonomy" id="2499994"/>
    <lineage>
        <taxon>Bacteria</taxon>
        <taxon>Bacillati</taxon>
        <taxon>Actinomycetota</taxon>
        <taxon>Actinomycetes</taxon>
        <taxon>Micromonosporales</taxon>
        <taxon>Micromonosporaceae</taxon>
        <taxon>Micromonospora</taxon>
    </lineage>
</organism>
<feature type="region of interest" description="Disordered" evidence="1">
    <location>
        <begin position="92"/>
        <end position="113"/>
    </location>
</feature>
<protein>
    <submittedName>
        <fullName evidence="2">Uncharacterized protein</fullName>
    </submittedName>
</protein>
<feature type="region of interest" description="Disordered" evidence="1">
    <location>
        <begin position="1"/>
        <end position="68"/>
    </location>
</feature>
<comment type="caution">
    <text evidence="2">The sequence shown here is derived from an EMBL/GenBank/DDBJ whole genome shotgun (WGS) entry which is preliminary data.</text>
</comment>